<feature type="domain" description="GST C-terminal" evidence="2">
    <location>
        <begin position="87"/>
        <end position="203"/>
    </location>
</feature>
<name>A0A4R5VPD6_9BURK</name>
<dbReference type="PROSITE" id="PS50404">
    <property type="entry name" value="GST_NTER"/>
    <property type="match status" value="1"/>
</dbReference>
<dbReference type="SFLD" id="SFLDG00358">
    <property type="entry name" value="Main_(cytGST)"/>
    <property type="match status" value="1"/>
</dbReference>
<dbReference type="Pfam" id="PF00043">
    <property type="entry name" value="GST_C"/>
    <property type="match status" value="1"/>
</dbReference>
<gene>
    <name evidence="3" type="primary">gstA</name>
    <name evidence="3" type="ORF">E2I14_18365</name>
</gene>
<dbReference type="PANTHER" id="PTHR44051">
    <property type="entry name" value="GLUTATHIONE S-TRANSFERASE-RELATED"/>
    <property type="match status" value="1"/>
</dbReference>
<dbReference type="SFLD" id="SFLDS00019">
    <property type="entry name" value="Glutathione_Transferase_(cytos"/>
    <property type="match status" value="1"/>
</dbReference>
<dbReference type="InterPro" id="IPR036282">
    <property type="entry name" value="Glutathione-S-Trfase_C_sf"/>
</dbReference>
<organism evidence="3 4">
    <name type="scientific">Sapientia aquatica</name>
    <dbReference type="NCBI Taxonomy" id="1549640"/>
    <lineage>
        <taxon>Bacteria</taxon>
        <taxon>Pseudomonadati</taxon>
        <taxon>Pseudomonadota</taxon>
        <taxon>Betaproteobacteria</taxon>
        <taxon>Burkholderiales</taxon>
        <taxon>Oxalobacteraceae</taxon>
        <taxon>Sapientia</taxon>
    </lineage>
</organism>
<dbReference type="RefSeq" id="WP_133331251.1">
    <property type="nucleotide sequence ID" value="NZ_SMYL01000018.1"/>
</dbReference>
<sequence>MKLFLSPGACSLSPHIVLSEAGLTYTTEKVDLKNKVTASGADFNAINPKGAVPALQLDDGSVLTEGAAIVQYLADLAPEKNLAPAAGTMARYRLMETLNYISAELHKGFSPLFNPAASAETKQAAVTALKSRISFISKQLGDAEYLGGSQFTVADAYLFVVLSWSAYVKLSLADWPNIQAFQARVAARPAVHAALVAEGLAKA</sequence>
<dbReference type="Gene3D" id="1.20.1050.10">
    <property type="match status" value="1"/>
</dbReference>
<evidence type="ECO:0000259" key="1">
    <source>
        <dbReference type="PROSITE" id="PS50404"/>
    </source>
</evidence>
<proteinExistence type="predicted"/>
<dbReference type="Proteomes" id="UP000294829">
    <property type="component" value="Unassembled WGS sequence"/>
</dbReference>
<dbReference type="PROSITE" id="PS50405">
    <property type="entry name" value="GST_CTER"/>
    <property type="match status" value="1"/>
</dbReference>
<reference evidence="3 4" key="1">
    <citation type="submission" date="2019-03" db="EMBL/GenBank/DDBJ databases">
        <title>Sapientia aquatica gen. nov., sp. nov., isolated from a crater lake.</title>
        <authorList>
            <person name="Felfoldi T."/>
            <person name="Szabo A."/>
            <person name="Toth E."/>
            <person name="Schumann P."/>
            <person name="Keki Z."/>
            <person name="Marialigeti K."/>
            <person name="Mathe I."/>
        </authorList>
    </citation>
    <scope>NUCLEOTIDE SEQUENCE [LARGE SCALE GENOMIC DNA]</scope>
    <source>
        <strain evidence="3 4">SA-152</strain>
    </source>
</reference>
<dbReference type="NCBIfam" id="NF007831">
    <property type="entry name" value="PRK10542.1"/>
    <property type="match status" value="1"/>
</dbReference>
<dbReference type="SUPFAM" id="SSF52833">
    <property type="entry name" value="Thioredoxin-like"/>
    <property type="match status" value="1"/>
</dbReference>
<dbReference type="InterPro" id="IPR036249">
    <property type="entry name" value="Thioredoxin-like_sf"/>
</dbReference>
<protein>
    <submittedName>
        <fullName evidence="3">Glutathione transferase GstA</fullName>
        <ecNumber evidence="3">2.5.1.18</ecNumber>
    </submittedName>
</protein>
<dbReference type="InterPro" id="IPR040079">
    <property type="entry name" value="Glutathione_S-Trfase"/>
</dbReference>
<dbReference type="Gene3D" id="3.40.30.10">
    <property type="entry name" value="Glutaredoxin"/>
    <property type="match status" value="1"/>
</dbReference>
<evidence type="ECO:0000313" key="4">
    <source>
        <dbReference type="Proteomes" id="UP000294829"/>
    </source>
</evidence>
<comment type="caution">
    <text evidence="3">The sequence shown here is derived from an EMBL/GenBank/DDBJ whole genome shotgun (WGS) entry which is preliminary data.</text>
</comment>
<dbReference type="InterPro" id="IPR010987">
    <property type="entry name" value="Glutathione-S-Trfase_C-like"/>
</dbReference>
<dbReference type="AlphaFoldDB" id="A0A4R5VPD6"/>
<dbReference type="EC" id="2.5.1.18" evidence="3"/>
<evidence type="ECO:0000313" key="3">
    <source>
        <dbReference type="EMBL" id="TDK60051.1"/>
    </source>
</evidence>
<dbReference type="Pfam" id="PF13409">
    <property type="entry name" value="GST_N_2"/>
    <property type="match status" value="1"/>
</dbReference>
<dbReference type="CDD" id="cd03188">
    <property type="entry name" value="GST_C_Beta"/>
    <property type="match status" value="1"/>
</dbReference>
<feature type="domain" description="GST N-terminal" evidence="1">
    <location>
        <begin position="1"/>
        <end position="81"/>
    </location>
</feature>
<evidence type="ECO:0000259" key="2">
    <source>
        <dbReference type="PROSITE" id="PS50405"/>
    </source>
</evidence>
<dbReference type="SUPFAM" id="SSF47616">
    <property type="entry name" value="GST C-terminal domain-like"/>
    <property type="match status" value="1"/>
</dbReference>
<dbReference type="InterPro" id="IPR004045">
    <property type="entry name" value="Glutathione_S-Trfase_N"/>
</dbReference>
<dbReference type="EMBL" id="SMYL01000018">
    <property type="protein sequence ID" value="TDK60051.1"/>
    <property type="molecule type" value="Genomic_DNA"/>
</dbReference>
<keyword evidence="4" id="KW-1185">Reference proteome</keyword>
<dbReference type="InterPro" id="IPR004046">
    <property type="entry name" value="GST_C"/>
</dbReference>
<dbReference type="SFLD" id="SFLDG01150">
    <property type="entry name" value="Main.1:_Beta-like"/>
    <property type="match status" value="1"/>
</dbReference>
<dbReference type="OrthoDB" id="8772754at2"/>
<dbReference type="PANTHER" id="PTHR44051:SF8">
    <property type="entry name" value="GLUTATHIONE S-TRANSFERASE GSTA"/>
    <property type="match status" value="1"/>
</dbReference>
<dbReference type="CDD" id="cd03057">
    <property type="entry name" value="GST_N_Beta"/>
    <property type="match status" value="1"/>
</dbReference>
<accession>A0A4R5VPD6</accession>
<dbReference type="GO" id="GO:0004364">
    <property type="term" value="F:glutathione transferase activity"/>
    <property type="evidence" value="ECO:0007669"/>
    <property type="project" value="UniProtKB-EC"/>
</dbReference>
<keyword evidence="3" id="KW-0808">Transferase</keyword>